<name>A0A0C2XKC4_AMAMK</name>
<dbReference type="InParanoid" id="A0A0C2XKC4"/>
<dbReference type="HOGENOM" id="CLU_477327_0_0_1"/>
<dbReference type="Proteomes" id="UP000054549">
    <property type="component" value="Unassembled WGS sequence"/>
</dbReference>
<feature type="region of interest" description="Disordered" evidence="1">
    <location>
        <begin position="476"/>
        <end position="504"/>
    </location>
</feature>
<evidence type="ECO:0000256" key="1">
    <source>
        <dbReference type="SAM" id="MobiDB-lite"/>
    </source>
</evidence>
<keyword evidence="3" id="KW-1185">Reference proteome</keyword>
<proteinExistence type="predicted"/>
<dbReference type="STRING" id="946122.A0A0C2XKC4"/>
<gene>
    <name evidence="2" type="ORF">M378DRAFT_68598</name>
</gene>
<protein>
    <recommendedName>
        <fullName evidence="4">Arrestin-like N-terminal domain-containing protein</fullName>
    </recommendedName>
</protein>
<organism evidence="2 3">
    <name type="scientific">Amanita muscaria (strain Koide BX008)</name>
    <dbReference type="NCBI Taxonomy" id="946122"/>
    <lineage>
        <taxon>Eukaryota</taxon>
        <taxon>Fungi</taxon>
        <taxon>Dikarya</taxon>
        <taxon>Basidiomycota</taxon>
        <taxon>Agaricomycotina</taxon>
        <taxon>Agaricomycetes</taxon>
        <taxon>Agaricomycetidae</taxon>
        <taxon>Agaricales</taxon>
        <taxon>Pluteineae</taxon>
        <taxon>Amanitaceae</taxon>
        <taxon>Amanita</taxon>
    </lineage>
</organism>
<sequence>MSVSLDIIPFADSVCMYGMPDASSAYSLSGHVAITLSSSHSFFERRSATRLLLQSLELTFEGQNEIVTQKIGYSAIRLCSFSRELVTDGPIELSNEDEEDSAEPCVWNVVFNLAIPGWLPDTTRIDYSDLGVRYALHATAKFAVLDDQPSNSSWFLAMLCTPFRSRVRYARAQKQVIVRRFVKPPSDAPFRLRSNAFGVSTPTPQSSKASTPSEVLEKIQAIVAVPEFANMDADGIPITLRMRTNGLEAAECQRLQVKEITADIVQKEKYRSRPSAAYMNTFPVPPKERQPPNEPLLSPHPVNSLYEYGLAIPLAERPESMTRITSFLPPGESGRHCFGKKNYAFADDTVAKGNPNWYTIEITLPFATEKTASAGQKMWCDKIELQSSVSSPLLHITHEVALSVTLSYDLDDKENRSYDRLSIRVPIKLVRALPVVTALPYLDSSVPTLPMSTMPSYILPAYSQLYDEEGERKIDYSTPLPLYQPPSTPEELDANSDKVVTSIS</sequence>
<feature type="compositionally biased region" description="Polar residues" evidence="1">
    <location>
        <begin position="197"/>
        <end position="212"/>
    </location>
</feature>
<reference evidence="2 3" key="1">
    <citation type="submission" date="2014-04" db="EMBL/GenBank/DDBJ databases">
        <title>Evolutionary Origins and Diversification of the Mycorrhizal Mutualists.</title>
        <authorList>
            <consortium name="DOE Joint Genome Institute"/>
            <consortium name="Mycorrhizal Genomics Consortium"/>
            <person name="Kohler A."/>
            <person name="Kuo A."/>
            <person name="Nagy L.G."/>
            <person name="Floudas D."/>
            <person name="Copeland A."/>
            <person name="Barry K.W."/>
            <person name="Cichocki N."/>
            <person name="Veneault-Fourrey C."/>
            <person name="LaButti K."/>
            <person name="Lindquist E.A."/>
            <person name="Lipzen A."/>
            <person name="Lundell T."/>
            <person name="Morin E."/>
            <person name="Murat C."/>
            <person name="Riley R."/>
            <person name="Ohm R."/>
            <person name="Sun H."/>
            <person name="Tunlid A."/>
            <person name="Henrissat B."/>
            <person name="Grigoriev I.V."/>
            <person name="Hibbett D.S."/>
            <person name="Martin F."/>
        </authorList>
    </citation>
    <scope>NUCLEOTIDE SEQUENCE [LARGE SCALE GENOMIC DNA]</scope>
    <source>
        <strain evidence="2 3">Koide BX008</strain>
    </source>
</reference>
<evidence type="ECO:0008006" key="4">
    <source>
        <dbReference type="Google" id="ProtNLM"/>
    </source>
</evidence>
<feature type="region of interest" description="Disordered" evidence="1">
    <location>
        <begin position="193"/>
        <end position="212"/>
    </location>
</feature>
<dbReference type="AlphaFoldDB" id="A0A0C2XKC4"/>
<accession>A0A0C2XKC4</accession>
<evidence type="ECO:0000313" key="3">
    <source>
        <dbReference type="Proteomes" id="UP000054549"/>
    </source>
</evidence>
<evidence type="ECO:0000313" key="2">
    <source>
        <dbReference type="EMBL" id="KIL69956.1"/>
    </source>
</evidence>
<dbReference type="EMBL" id="KN818225">
    <property type="protein sequence ID" value="KIL69956.1"/>
    <property type="molecule type" value="Genomic_DNA"/>
</dbReference>
<dbReference type="OrthoDB" id="1638493at2759"/>